<dbReference type="PANTHER" id="PTHR43660:SF1">
    <property type="entry name" value="DIPEPTIDYL CARBOXYPEPTIDASE"/>
    <property type="match status" value="1"/>
</dbReference>
<evidence type="ECO:0000256" key="5">
    <source>
        <dbReference type="ARBA" id="ARBA00022833"/>
    </source>
</evidence>
<dbReference type="InterPro" id="IPR024079">
    <property type="entry name" value="MetalloPept_cat_dom_sf"/>
</dbReference>
<dbReference type="PANTHER" id="PTHR43660">
    <property type="entry name" value="DIPEPTIDYL CARBOXYPEPTIDASE"/>
    <property type="match status" value="1"/>
</dbReference>
<dbReference type="Gene3D" id="1.20.1050.40">
    <property type="entry name" value="Endopeptidase. Chain P, domain 1"/>
    <property type="match status" value="1"/>
</dbReference>
<keyword evidence="6 7" id="KW-0482">Metalloprotease</keyword>
<comment type="cofactor">
    <cofactor evidence="7">
        <name>Zn(2+)</name>
        <dbReference type="ChEBI" id="CHEBI:29105"/>
    </cofactor>
    <text evidence="7">Binds 1 zinc ion.</text>
</comment>
<keyword evidence="10" id="KW-1185">Reference proteome</keyword>
<evidence type="ECO:0000256" key="3">
    <source>
        <dbReference type="ARBA" id="ARBA00022723"/>
    </source>
</evidence>
<dbReference type="Pfam" id="PF01432">
    <property type="entry name" value="Peptidase_M3"/>
    <property type="match status" value="1"/>
</dbReference>
<dbReference type="RefSeq" id="WP_281927823.1">
    <property type="nucleotide sequence ID" value="NZ_AP027142.1"/>
</dbReference>
<keyword evidence="3 7" id="KW-0479">Metal-binding</keyword>
<protein>
    <submittedName>
        <fullName evidence="9">Peptidase M3</fullName>
    </submittedName>
</protein>
<organism evidence="9 10">
    <name type="scientific">Methylocystis iwaonis</name>
    <dbReference type="NCBI Taxonomy" id="2885079"/>
    <lineage>
        <taxon>Bacteria</taxon>
        <taxon>Pseudomonadati</taxon>
        <taxon>Pseudomonadota</taxon>
        <taxon>Alphaproteobacteria</taxon>
        <taxon>Hyphomicrobiales</taxon>
        <taxon>Methylocystaceae</taxon>
        <taxon>Methylocystis</taxon>
    </lineage>
</organism>
<evidence type="ECO:0000256" key="2">
    <source>
        <dbReference type="ARBA" id="ARBA00022670"/>
    </source>
</evidence>
<keyword evidence="4 7" id="KW-0378">Hydrolase</keyword>
<dbReference type="InterPro" id="IPR001567">
    <property type="entry name" value="Pept_M3A_M3B_dom"/>
</dbReference>
<name>A0ABM8E9E4_9HYPH</name>
<evidence type="ECO:0000313" key="9">
    <source>
        <dbReference type="EMBL" id="BDV34596.1"/>
    </source>
</evidence>
<dbReference type="InterPro" id="IPR045090">
    <property type="entry name" value="Pept_M3A_M3B"/>
</dbReference>
<evidence type="ECO:0000256" key="4">
    <source>
        <dbReference type="ARBA" id="ARBA00022801"/>
    </source>
</evidence>
<evidence type="ECO:0000256" key="1">
    <source>
        <dbReference type="ARBA" id="ARBA00006040"/>
    </source>
</evidence>
<evidence type="ECO:0000256" key="6">
    <source>
        <dbReference type="ARBA" id="ARBA00023049"/>
    </source>
</evidence>
<dbReference type="InterPro" id="IPR024080">
    <property type="entry name" value="Neurolysin/TOP_N"/>
</dbReference>
<gene>
    <name evidence="9" type="primary">dcp</name>
    <name evidence="9" type="ORF">SS37A_21250</name>
</gene>
<evidence type="ECO:0000313" key="10">
    <source>
        <dbReference type="Proteomes" id="UP001317629"/>
    </source>
</evidence>
<dbReference type="EMBL" id="AP027142">
    <property type="protein sequence ID" value="BDV34596.1"/>
    <property type="molecule type" value="Genomic_DNA"/>
</dbReference>
<dbReference type="InterPro" id="IPR034005">
    <property type="entry name" value="M3A_DCP"/>
</dbReference>
<sequence length="681" mass="76483">MSNPLLTPWATPYRLPPFDQIDSAHFRPAFETALARHRAEIDEIANNPSEPDFANTIEALERAGALLTDVGSVFWNLASTDTDPKLQEIERDMASALSRHSSEISMNAALFRRVEALHENRDSLDLTPEQRRVLELTYKNFVRAGARLNDEDKARLKSIMERLAELSTRFSQNVLADESSWLLLLDESDLDGLSADFRAAAAQIAADRGAPGKYAVTLARSSAETFLQTSTRRDLRETVFRAWASRGENGGETDNRQLIKEIVELRAQRAKLMGFESFADFKLDDTMAKTPRAVRELLDNLWTPALGRAAEERAQLQALADQEGATFAVGGHDWRYYAERVKKERYDLDQAALRPYFQLEKMTAAAFHVAERLFGLRFVEQKDLRLYHPDVRAFEVLDRDGKHVALFLADYFARPSKRSGAWMSDFRSQHKLDGEVRPIIVNVMNFTKGADGAATLLSLDDARTLFHEFGHALHGMLSDVTFPLISGTSVARDFVELPSQLYEHWLMEPEILKQFALHAETGAPIPDDLLQRIADARHFNQGFAAVEFCASAYVDLHIHESGASPDFDASAFERQSLDSISMPEEIVMRHRLPHFSHVFSGDGYSAGYYSYLWAEVLDADAFAAFKETGDLFAPDVADRLRTFIYAAGGRQDAADAYVGFRGRMPTVEALLRQRGFAPANA</sequence>
<dbReference type="Gene3D" id="1.10.1370.10">
    <property type="entry name" value="Neurolysin, domain 3"/>
    <property type="match status" value="1"/>
</dbReference>
<dbReference type="Gene3D" id="3.40.390.10">
    <property type="entry name" value="Collagenase (Catalytic Domain)"/>
    <property type="match status" value="1"/>
</dbReference>
<accession>A0ABM8E9E4</accession>
<comment type="similarity">
    <text evidence="1 7">Belongs to the peptidase M3 family.</text>
</comment>
<evidence type="ECO:0000256" key="7">
    <source>
        <dbReference type="RuleBase" id="RU003435"/>
    </source>
</evidence>
<dbReference type="InterPro" id="IPR024077">
    <property type="entry name" value="Neurolysin/TOP_dom2"/>
</dbReference>
<dbReference type="SUPFAM" id="SSF55486">
    <property type="entry name" value="Metalloproteases ('zincins'), catalytic domain"/>
    <property type="match status" value="1"/>
</dbReference>
<keyword evidence="2 7" id="KW-0645">Protease</keyword>
<keyword evidence="5 7" id="KW-0862">Zinc</keyword>
<dbReference type="CDD" id="cd06456">
    <property type="entry name" value="M3A_DCP"/>
    <property type="match status" value="1"/>
</dbReference>
<evidence type="ECO:0000259" key="8">
    <source>
        <dbReference type="Pfam" id="PF01432"/>
    </source>
</evidence>
<proteinExistence type="inferred from homology"/>
<dbReference type="Proteomes" id="UP001317629">
    <property type="component" value="Chromosome"/>
</dbReference>
<reference evidence="9 10" key="1">
    <citation type="journal article" date="2023" name="Int. J. Syst. Evol. Microbiol.">
        <title>Methylocystis iwaonis sp. nov., a type II methane-oxidizing bacterium from surface soil of a rice paddy field in Japan, and emended description of the genus Methylocystis (ex Whittenbury et al. 1970) Bowman et al. 1993.</title>
        <authorList>
            <person name="Kaise H."/>
            <person name="Sawadogo J.B."/>
            <person name="Alam M.S."/>
            <person name="Ueno C."/>
            <person name="Dianou D."/>
            <person name="Shinjo R."/>
            <person name="Asakawa S."/>
        </authorList>
    </citation>
    <scope>NUCLEOTIDE SEQUENCE [LARGE SCALE GENOMIC DNA]</scope>
    <source>
        <strain evidence="9 10">SS37A-Re</strain>
    </source>
</reference>
<feature type="domain" description="Peptidase M3A/M3B catalytic" evidence="8">
    <location>
        <begin position="227"/>
        <end position="675"/>
    </location>
</feature>